<accession>A0ABW5E393</accession>
<evidence type="ECO:0000313" key="2">
    <source>
        <dbReference type="EMBL" id="MFD2276909.1"/>
    </source>
</evidence>
<dbReference type="Proteomes" id="UP001597297">
    <property type="component" value="Unassembled WGS sequence"/>
</dbReference>
<evidence type="ECO:0008006" key="4">
    <source>
        <dbReference type="Google" id="ProtNLM"/>
    </source>
</evidence>
<keyword evidence="3" id="KW-1185">Reference proteome</keyword>
<keyword evidence="1" id="KW-0812">Transmembrane</keyword>
<feature type="transmembrane region" description="Helical" evidence="1">
    <location>
        <begin position="121"/>
        <end position="143"/>
    </location>
</feature>
<sequence>MSDEFIVGKEDLPVSVEVRELVDKFIDGRLSEEENVRLEAILESDEQSLGYCAERMRFHAEVEELMAPVRVELLQKRHLVVETKSGLATVSKAVSNVVRVGSPKFDSPLELPPGLKSPKQIFAYGLATLAIVVVILTVVFYIIRNDESSTHSAKLELRNASFEALPIDKDNPPYIYTILDWQDYFQTNKVMVCDVERATSGQKMARDGKYAVLMKAGGFLTQRLAFNDGETLTAKKGLRLKISGWAMPESSESAAGLWISSRVVVSAYPSMAQVKPDEQKVEIDSETWEKFEVILSLPSDSLMMAPSISDRRNSTKGVVDITGLDLAISIDNMSDNPLYLDHLSIGVLPDVEGAVTGE</sequence>
<dbReference type="EMBL" id="JBHUJC010000034">
    <property type="protein sequence ID" value="MFD2276909.1"/>
    <property type="molecule type" value="Genomic_DNA"/>
</dbReference>
<protein>
    <recommendedName>
        <fullName evidence="4">Zinc-finger domain-containing protein</fullName>
    </recommendedName>
</protein>
<dbReference type="RefSeq" id="WP_377092823.1">
    <property type="nucleotide sequence ID" value="NZ_JBHSJM010000001.1"/>
</dbReference>
<keyword evidence="1" id="KW-0472">Membrane</keyword>
<keyword evidence="1" id="KW-1133">Transmembrane helix</keyword>
<name>A0ABW5E393_9BACT</name>
<gene>
    <name evidence="2" type="ORF">ACFSQZ_10540</name>
</gene>
<organism evidence="2 3">
    <name type="scientific">Rubritalea spongiae</name>
    <dbReference type="NCBI Taxonomy" id="430797"/>
    <lineage>
        <taxon>Bacteria</taxon>
        <taxon>Pseudomonadati</taxon>
        <taxon>Verrucomicrobiota</taxon>
        <taxon>Verrucomicrobiia</taxon>
        <taxon>Verrucomicrobiales</taxon>
        <taxon>Rubritaleaceae</taxon>
        <taxon>Rubritalea</taxon>
    </lineage>
</organism>
<evidence type="ECO:0000313" key="3">
    <source>
        <dbReference type="Proteomes" id="UP001597297"/>
    </source>
</evidence>
<comment type="caution">
    <text evidence="2">The sequence shown here is derived from an EMBL/GenBank/DDBJ whole genome shotgun (WGS) entry which is preliminary data.</text>
</comment>
<evidence type="ECO:0000256" key="1">
    <source>
        <dbReference type="SAM" id="Phobius"/>
    </source>
</evidence>
<reference evidence="3" key="1">
    <citation type="journal article" date="2019" name="Int. J. Syst. Evol. Microbiol.">
        <title>The Global Catalogue of Microorganisms (GCM) 10K type strain sequencing project: providing services to taxonomists for standard genome sequencing and annotation.</title>
        <authorList>
            <consortium name="The Broad Institute Genomics Platform"/>
            <consortium name="The Broad Institute Genome Sequencing Center for Infectious Disease"/>
            <person name="Wu L."/>
            <person name="Ma J."/>
        </authorList>
    </citation>
    <scope>NUCLEOTIDE SEQUENCE [LARGE SCALE GENOMIC DNA]</scope>
    <source>
        <strain evidence="3">JCM 16545</strain>
    </source>
</reference>
<proteinExistence type="predicted"/>